<comment type="caution">
    <text evidence="2">The sequence shown here is derived from an EMBL/GenBank/DDBJ whole genome shotgun (WGS) entry which is preliminary data.</text>
</comment>
<dbReference type="Proteomes" id="UP001469553">
    <property type="component" value="Unassembled WGS sequence"/>
</dbReference>
<dbReference type="PANTHER" id="PTHR14974">
    <property type="entry name" value="SIMILAR TO RIKEN CDNA 1700025G04 GENE"/>
    <property type="match status" value="1"/>
</dbReference>
<proteinExistence type="predicted"/>
<evidence type="ECO:0000313" key="2">
    <source>
        <dbReference type="EMBL" id="MEQ2312558.1"/>
    </source>
</evidence>
<feature type="transmembrane region" description="Helical" evidence="1">
    <location>
        <begin position="89"/>
        <end position="109"/>
    </location>
</feature>
<name>A0ABV1A516_9TELE</name>
<accession>A0ABV1A516</accession>
<evidence type="ECO:0000313" key="3">
    <source>
        <dbReference type="Proteomes" id="UP001469553"/>
    </source>
</evidence>
<gene>
    <name evidence="2" type="ORF">AMECASPLE_032289</name>
</gene>
<reference evidence="2 3" key="1">
    <citation type="submission" date="2021-06" db="EMBL/GenBank/DDBJ databases">
        <authorList>
            <person name="Palmer J.M."/>
        </authorList>
    </citation>
    <scope>NUCLEOTIDE SEQUENCE [LARGE SCALE GENOMIC DNA]</scope>
    <source>
        <strain evidence="2 3">AS_MEX2019</strain>
        <tissue evidence="2">Muscle</tissue>
    </source>
</reference>
<protein>
    <submittedName>
        <fullName evidence="2">Uncharacterized protein</fullName>
    </submittedName>
</protein>
<keyword evidence="3" id="KW-1185">Reference proteome</keyword>
<evidence type="ECO:0000256" key="1">
    <source>
        <dbReference type="SAM" id="Phobius"/>
    </source>
</evidence>
<sequence>MPTLLFSDEYKKKGVEEVKYMRGDENRVNARNQENLEKSDVEYRGKLQKEAASTNIKSNIHTSESQQEFFRMLDEKIEKEYESEAEKSWRVLVFPLCSFLFSYTFSIGFKSGILGLRLKKVIFFFFFFFLVKDFLSSWPCVVHLEHPSDDRFLIICPSEFQLDCPGIFKEFMMQSTLIGFPWPFEEEQAHSITDPPPYLTVDIVFFHIHFLHLSSDPPGMFVCC</sequence>
<dbReference type="PANTHER" id="PTHR14974:SF3">
    <property type="entry name" value="SIMILAR TO RIKEN CDNA 1700025G04 GENE"/>
    <property type="match status" value="1"/>
</dbReference>
<dbReference type="Pfam" id="PF15389">
    <property type="entry name" value="DUF4612"/>
    <property type="match status" value="1"/>
</dbReference>
<feature type="transmembrane region" description="Helical" evidence="1">
    <location>
        <begin position="121"/>
        <end position="138"/>
    </location>
</feature>
<keyword evidence="1" id="KW-0812">Transmembrane</keyword>
<organism evidence="2 3">
    <name type="scientific">Ameca splendens</name>
    <dbReference type="NCBI Taxonomy" id="208324"/>
    <lineage>
        <taxon>Eukaryota</taxon>
        <taxon>Metazoa</taxon>
        <taxon>Chordata</taxon>
        <taxon>Craniata</taxon>
        <taxon>Vertebrata</taxon>
        <taxon>Euteleostomi</taxon>
        <taxon>Actinopterygii</taxon>
        <taxon>Neopterygii</taxon>
        <taxon>Teleostei</taxon>
        <taxon>Neoteleostei</taxon>
        <taxon>Acanthomorphata</taxon>
        <taxon>Ovalentaria</taxon>
        <taxon>Atherinomorphae</taxon>
        <taxon>Cyprinodontiformes</taxon>
        <taxon>Goodeidae</taxon>
        <taxon>Ameca</taxon>
    </lineage>
</organism>
<keyword evidence="1" id="KW-1133">Transmembrane helix</keyword>
<dbReference type="InterPro" id="IPR027967">
    <property type="entry name" value="DUF4612"/>
</dbReference>
<dbReference type="EMBL" id="JAHRIP010079394">
    <property type="protein sequence ID" value="MEQ2312558.1"/>
    <property type="molecule type" value="Genomic_DNA"/>
</dbReference>
<keyword evidence="1" id="KW-0472">Membrane</keyword>